<accession>A0ABT8R0E7</accession>
<evidence type="ECO:0000256" key="5">
    <source>
        <dbReference type="ARBA" id="ARBA00022448"/>
    </source>
</evidence>
<evidence type="ECO:0000256" key="8">
    <source>
        <dbReference type="ARBA" id="ARBA00022989"/>
    </source>
</evidence>
<evidence type="ECO:0000256" key="10">
    <source>
        <dbReference type="SAM" id="Phobius"/>
    </source>
</evidence>
<evidence type="ECO:0000256" key="7">
    <source>
        <dbReference type="ARBA" id="ARBA00022692"/>
    </source>
</evidence>
<organism evidence="11 12">
    <name type="scientific">Rhodocytophaga aerolata</name>
    <dbReference type="NCBI Taxonomy" id="455078"/>
    <lineage>
        <taxon>Bacteria</taxon>
        <taxon>Pseudomonadati</taxon>
        <taxon>Bacteroidota</taxon>
        <taxon>Cytophagia</taxon>
        <taxon>Cytophagales</taxon>
        <taxon>Rhodocytophagaceae</taxon>
        <taxon>Rhodocytophaga</taxon>
    </lineage>
</organism>
<dbReference type="EMBL" id="JAUKPO010000001">
    <property type="protein sequence ID" value="MDO1444733.1"/>
    <property type="molecule type" value="Genomic_DNA"/>
</dbReference>
<dbReference type="Pfam" id="PF04973">
    <property type="entry name" value="NMN_transporter"/>
    <property type="match status" value="1"/>
</dbReference>
<evidence type="ECO:0000313" key="12">
    <source>
        <dbReference type="Proteomes" id="UP001168528"/>
    </source>
</evidence>
<feature type="transmembrane region" description="Helical" evidence="10">
    <location>
        <begin position="12"/>
        <end position="29"/>
    </location>
</feature>
<keyword evidence="9 10" id="KW-0472">Membrane</keyword>
<keyword evidence="7 10" id="KW-0812">Transmembrane</keyword>
<evidence type="ECO:0000256" key="1">
    <source>
        <dbReference type="ARBA" id="ARBA00002672"/>
    </source>
</evidence>
<evidence type="ECO:0000313" key="11">
    <source>
        <dbReference type="EMBL" id="MDO1444733.1"/>
    </source>
</evidence>
<keyword evidence="6" id="KW-1003">Cell membrane</keyword>
<dbReference type="NCBIfam" id="TIGR01528">
    <property type="entry name" value="NMN_trans_PnuC"/>
    <property type="match status" value="1"/>
</dbReference>
<comment type="function">
    <text evidence="1">Required for nicotinamide riboside transport across the inner membrane.</text>
</comment>
<comment type="similarity">
    <text evidence="3">Belongs to the nicotinamide ribonucleoside (NR) uptake permease (TC 4.B.1) family.</text>
</comment>
<gene>
    <name evidence="11" type="primary">pnuC</name>
    <name evidence="11" type="ORF">Q0590_00650</name>
</gene>
<feature type="transmembrane region" description="Helical" evidence="10">
    <location>
        <begin position="171"/>
        <end position="188"/>
    </location>
</feature>
<keyword evidence="5" id="KW-0813">Transport</keyword>
<dbReference type="Proteomes" id="UP001168528">
    <property type="component" value="Unassembled WGS sequence"/>
</dbReference>
<proteinExistence type="inferred from homology"/>
<dbReference type="PANTHER" id="PTHR36122">
    <property type="entry name" value="NICOTINAMIDE RIBOSIDE TRANSPORTER PNUC"/>
    <property type="match status" value="1"/>
</dbReference>
<name>A0ABT8R0E7_9BACT</name>
<reference evidence="11" key="1">
    <citation type="submission" date="2023-07" db="EMBL/GenBank/DDBJ databases">
        <title>The genome sequence of Rhodocytophaga aerolata KACC 12507.</title>
        <authorList>
            <person name="Zhang X."/>
        </authorList>
    </citation>
    <scope>NUCLEOTIDE SEQUENCE</scope>
    <source>
        <strain evidence="11">KACC 12507</strain>
    </source>
</reference>
<feature type="transmembrane region" description="Helical" evidence="10">
    <location>
        <begin position="96"/>
        <end position="114"/>
    </location>
</feature>
<protein>
    <recommendedName>
        <fullName evidence="4">Nicotinamide riboside transporter PnuC</fullName>
    </recommendedName>
</protein>
<sequence length="201" mass="23486">MEEIIHYIGQNWLEIAGVITGFICVYLNAKENIWGWPLGIISCFLYIFIMYNARFYADMWLQVVYVFLNAYGWYQWLYGGENQTELKVTNASRQQLGVLLPVGVLATGAAYYYFSTFTDAAQPFWDSFNTAFSLVAVYLQAKKKLESWILWIMVDIIYIPLFFFRGLHLTSLLYIAYLVLATMGYILWRRSMLQSREGVKI</sequence>
<feature type="transmembrane region" description="Helical" evidence="10">
    <location>
        <begin position="148"/>
        <end position="165"/>
    </location>
</feature>
<dbReference type="RefSeq" id="WP_302035536.1">
    <property type="nucleotide sequence ID" value="NZ_JAUKPO010000001.1"/>
</dbReference>
<comment type="subcellular location">
    <subcellularLocation>
        <location evidence="2">Cell membrane</location>
        <topology evidence="2">Multi-pass membrane protein</topology>
    </subcellularLocation>
</comment>
<dbReference type="InterPro" id="IPR006419">
    <property type="entry name" value="NMN_transpt_PnuC"/>
</dbReference>
<evidence type="ECO:0000256" key="2">
    <source>
        <dbReference type="ARBA" id="ARBA00004651"/>
    </source>
</evidence>
<feature type="transmembrane region" description="Helical" evidence="10">
    <location>
        <begin position="36"/>
        <end position="53"/>
    </location>
</feature>
<evidence type="ECO:0000256" key="3">
    <source>
        <dbReference type="ARBA" id="ARBA00006669"/>
    </source>
</evidence>
<evidence type="ECO:0000256" key="4">
    <source>
        <dbReference type="ARBA" id="ARBA00017522"/>
    </source>
</evidence>
<keyword evidence="12" id="KW-1185">Reference proteome</keyword>
<evidence type="ECO:0000256" key="9">
    <source>
        <dbReference type="ARBA" id="ARBA00023136"/>
    </source>
</evidence>
<dbReference type="PANTHER" id="PTHR36122:SF2">
    <property type="entry name" value="NICOTINAMIDE RIBOSIDE TRANSPORTER PNUC"/>
    <property type="match status" value="1"/>
</dbReference>
<comment type="caution">
    <text evidence="11">The sequence shown here is derived from an EMBL/GenBank/DDBJ whole genome shotgun (WGS) entry which is preliminary data.</text>
</comment>
<keyword evidence="8 10" id="KW-1133">Transmembrane helix</keyword>
<evidence type="ECO:0000256" key="6">
    <source>
        <dbReference type="ARBA" id="ARBA00022475"/>
    </source>
</evidence>